<evidence type="ECO:0000256" key="3">
    <source>
        <dbReference type="ARBA" id="ARBA00022729"/>
    </source>
</evidence>
<evidence type="ECO:0000256" key="1">
    <source>
        <dbReference type="ARBA" id="ARBA00004442"/>
    </source>
</evidence>
<keyword evidence="5" id="KW-0998">Cell outer membrane</keyword>
<keyword evidence="8" id="KW-1185">Reference proteome</keyword>
<feature type="chain" id="PRO_5046248277" evidence="6">
    <location>
        <begin position="23"/>
        <end position="280"/>
    </location>
</feature>
<keyword evidence="4" id="KW-0472">Membrane</keyword>
<dbReference type="PANTHER" id="PTHR38776:SF1">
    <property type="entry name" value="MLTA-INTERACTING PROTEIN-RELATED"/>
    <property type="match status" value="1"/>
</dbReference>
<dbReference type="Proteomes" id="UP000682843">
    <property type="component" value="Chromosome"/>
</dbReference>
<evidence type="ECO:0000256" key="6">
    <source>
        <dbReference type="SAM" id="SignalP"/>
    </source>
</evidence>
<organism evidence="7 8">
    <name type="scientific">Tardiphaga alba</name>
    <dbReference type="NCBI Taxonomy" id="340268"/>
    <lineage>
        <taxon>Bacteria</taxon>
        <taxon>Pseudomonadati</taxon>
        <taxon>Pseudomonadota</taxon>
        <taxon>Alphaproteobacteria</taxon>
        <taxon>Hyphomicrobiales</taxon>
        <taxon>Nitrobacteraceae</taxon>
        <taxon>Tardiphaga</taxon>
    </lineage>
</organism>
<dbReference type="EMBL" id="CP036498">
    <property type="protein sequence ID" value="QUS41398.1"/>
    <property type="molecule type" value="Genomic_DNA"/>
</dbReference>
<protein>
    <submittedName>
        <fullName evidence="7">MipA/OmpV family protein</fullName>
    </submittedName>
</protein>
<dbReference type="RefSeq" id="WP_211910040.1">
    <property type="nucleotide sequence ID" value="NZ_CP036498.1"/>
</dbReference>
<dbReference type="Pfam" id="PF06629">
    <property type="entry name" value="MipA"/>
    <property type="match status" value="1"/>
</dbReference>
<gene>
    <name evidence="7" type="ORF">RPMA_23050</name>
</gene>
<dbReference type="PANTHER" id="PTHR38776">
    <property type="entry name" value="MLTA-INTERACTING PROTEIN-RELATED"/>
    <property type="match status" value="1"/>
</dbReference>
<feature type="signal peptide" evidence="6">
    <location>
        <begin position="1"/>
        <end position="22"/>
    </location>
</feature>
<proteinExistence type="inferred from homology"/>
<reference evidence="7 8" key="1">
    <citation type="submission" date="2019-02" db="EMBL/GenBank/DDBJ databases">
        <title>Emended description of the genus Rhodopseudomonas and description of Rhodopseudomonas albus sp. nov., a non-phototrophic, heavy-metal-tolerant bacterium isolated from garden soil.</title>
        <authorList>
            <person name="Bao Z."/>
            <person name="Cao W.W."/>
            <person name="Sato Y."/>
            <person name="Nishizawa T."/>
            <person name="Zhao J."/>
            <person name="Guo Y."/>
            <person name="Ohta H."/>
        </authorList>
    </citation>
    <scope>NUCLEOTIDE SEQUENCE [LARGE SCALE GENOMIC DNA]</scope>
    <source>
        <strain evidence="7 8">SK50-23</strain>
    </source>
</reference>
<evidence type="ECO:0000256" key="5">
    <source>
        <dbReference type="ARBA" id="ARBA00023237"/>
    </source>
</evidence>
<evidence type="ECO:0000256" key="4">
    <source>
        <dbReference type="ARBA" id="ARBA00023136"/>
    </source>
</evidence>
<comment type="subcellular location">
    <subcellularLocation>
        <location evidence="1">Cell outer membrane</location>
    </subcellularLocation>
</comment>
<name>A0ABX8ACJ6_9BRAD</name>
<keyword evidence="3 6" id="KW-0732">Signal</keyword>
<comment type="similarity">
    <text evidence="2">Belongs to the MipA/OmpV family.</text>
</comment>
<evidence type="ECO:0000256" key="2">
    <source>
        <dbReference type="ARBA" id="ARBA00005722"/>
    </source>
</evidence>
<sequence>MSRFRVICGVVGALTVPVAAHAQPVATLPAPPAIPFVPSPVGGWTVTVGIGGEAAPSYPGADSQRFSPVPIISVRRAGTPRQFKGMRDNISFAVFDNGAGFRAGPAGKYRRARKASDYSELTGLKDVDYAIEIGGFAEYYAIDWLRLRAEVRRGFNGHEGIVADFAADAIVPLSERLTFAFGPRYTVTDSKFAATYFGVTPVEALASGLAAYNAGGGSSAVGAGAQLRYQLDPQWEVRGWVEYDRLLGSAADSPIVTMRGNPNQLTAGVGVAYSFDIAIR</sequence>
<accession>A0ABX8ACJ6</accession>
<evidence type="ECO:0000313" key="7">
    <source>
        <dbReference type="EMBL" id="QUS41398.1"/>
    </source>
</evidence>
<dbReference type="InterPro" id="IPR010583">
    <property type="entry name" value="MipA"/>
</dbReference>
<evidence type="ECO:0000313" key="8">
    <source>
        <dbReference type="Proteomes" id="UP000682843"/>
    </source>
</evidence>